<dbReference type="InterPro" id="IPR011701">
    <property type="entry name" value="MFS"/>
</dbReference>
<name>Q8ZW91_PYRAE</name>
<dbReference type="Gene3D" id="1.20.1250.20">
    <property type="entry name" value="MFS general substrate transporter like domains"/>
    <property type="match status" value="1"/>
</dbReference>
<accession>Q8ZW91</accession>
<evidence type="ECO:0000313" key="3">
    <source>
        <dbReference type="Proteomes" id="UP000002439"/>
    </source>
</evidence>
<reference evidence="2 3" key="1">
    <citation type="journal article" date="2002" name="Proc. Natl. Acad. Sci. U.S.A.">
        <title>Genome sequence of the hyperthermophilic crenarchaeon Pyrobaculum aerophilum.</title>
        <authorList>
            <person name="Fitz-Gibbon S.T."/>
            <person name="Ladner H."/>
            <person name="Kim U.J."/>
            <person name="Stetter K.O."/>
            <person name="Simon M.I."/>
            <person name="Miller J.H."/>
        </authorList>
    </citation>
    <scope>NUCLEOTIDE SEQUENCE [LARGE SCALE GENOMIC DNA]</scope>
    <source>
        <strain evidence="3">ATCC 51768 / DSM 7523 / JCM 9630 / CIP 104966 / NBRC 100827 / IM2</strain>
    </source>
</reference>
<dbReference type="HOGENOM" id="CLU_1237957_0_0_2"/>
<evidence type="ECO:0000313" key="2">
    <source>
        <dbReference type="EMBL" id="AAL63811.1"/>
    </source>
</evidence>
<dbReference type="RefSeq" id="WP_011008282.1">
    <property type="nucleotide sequence ID" value="NC_003364.1"/>
</dbReference>
<dbReference type="eggNOG" id="arCOG00130">
    <property type="taxonomic scope" value="Archaea"/>
</dbReference>
<dbReference type="EMBL" id="AE009441">
    <property type="protein sequence ID" value="AAL63811.1"/>
    <property type="molecule type" value="Genomic_DNA"/>
</dbReference>
<dbReference type="SUPFAM" id="SSF103473">
    <property type="entry name" value="MFS general substrate transporter"/>
    <property type="match status" value="1"/>
</dbReference>
<keyword evidence="1" id="KW-1133">Transmembrane helix</keyword>
<evidence type="ECO:0008006" key="4">
    <source>
        <dbReference type="Google" id="ProtNLM"/>
    </source>
</evidence>
<dbReference type="GeneID" id="68225676"/>
<feature type="transmembrane region" description="Helical" evidence="1">
    <location>
        <begin position="46"/>
        <end position="66"/>
    </location>
</feature>
<sequence length="223" mass="23967">MLAISCAGLIARFFLVETLRRISTSTSAGYLKELKYVFTSREYSRVIAVMALLGVSFAISPFLAPFLKDVAGMGDYEIAVFFSLYNLVLIPFSLILGHLVDKYKDSIPKFLAVLLYLDAPFIAAFALLTPVAPIFAYAVLGSVFLASIYRAALNIYVSDVFKTHRGLLVALNAVLMANLPGVAVPLVAALWAALGPPLAILLVATATRIGAAALLLAKHSRAR</sequence>
<dbReference type="Proteomes" id="UP000002439">
    <property type="component" value="Chromosome"/>
</dbReference>
<keyword evidence="1" id="KW-0472">Membrane</keyword>
<dbReference type="EnsemblBacteria" id="AAL63811">
    <property type="protein sequence ID" value="AAL63811"/>
    <property type="gene ID" value="PAE1910"/>
</dbReference>
<dbReference type="KEGG" id="pai:PAE1910"/>
<feature type="transmembrane region" description="Helical" evidence="1">
    <location>
        <begin position="110"/>
        <end position="128"/>
    </location>
</feature>
<feature type="transmembrane region" description="Helical" evidence="1">
    <location>
        <begin position="169"/>
        <end position="192"/>
    </location>
</feature>
<keyword evidence="1" id="KW-0812">Transmembrane</keyword>
<keyword evidence="3" id="KW-1185">Reference proteome</keyword>
<dbReference type="Pfam" id="PF07690">
    <property type="entry name" value="MFS_1"/>
    <property type="match status" value="1"/>
</dbReference>
<evidence type="ECO:0000256" key="1">
    <source>
        <dbReference type="SAM" id="Phobius"/>
    </source>
</evidence>
<organism evidence="2 3">
    <name type="scientific">Pyrobaculum aerophilum (strain ATCC 51768 / DSM 7523 / JCM 9630 / CIP 104966 / NBRC 100827 / IM2)</name>
    <dbReference type="NCBI Taxonomy" id="178306"/>
    <lineage>
        <taxon>Archaea</taxon>
        <taxon>Thermoproteota</taxon>
        <taxon>Thermoprotei</taxon>
        <taxon>Thermoproteales</taxon>
        <taxon>Thermoproteaceae</taxon>
        <taxon>Pyrobaculum</taxon>
    </lineage>
</organism>
<feature type="transmembrane region" description="Helical" evidence="1">
    <location>
        <begin position="134"/>
        <end position="157"/>
    </location>
</feature>
<gene>
    <name evidence="2" type="ordered locus">PAE1910</name>
</gene>
<dbReference type="AlphaFoldDB" id="Q8ZW91"/>
<feature type="transmembrane region" description="Helical" evidence="1">
    <location>
        <begin position="198"/>
        <end position="217"/>
    </location>
</feature>
<feature type="transmembrane region" description="Helical" evidence="1">
    <location>
        <begin position="78"/>
        <end position="98"/>
    </location>
</feature>
<proteinExistence type="predicted"/>
<dbReference type="InParanoid" id="Q8ZW91"/>
<dbReference type="InterPro" id="IPR036259">
    <property type="entry name" value="MFS_trans_sf"/>
</dbReference>
<dbReference type="STRING" id="178306.PAE1910"/>
<dbReference type="GO" id="GO:0022857">
    <property type="term" value="F:transmembrane transporter activity"/>
    <property type="evidence" value="ECO:0007669"/>
    <property type="project" value="InterPro"/>
</dbReference>
<protein>
    <recommendedName>
        <fullName evidence="4">MFS transporter</fullName>
    </recommendedName>
</protein>
<dbReference type="PATRIC" id="fig|178306.9.peg.1415"/>